<evidence type="ECO:0000313" key="2">
    <source>
        <dbReference type="EMBL" id="EKD18062.1"/>
    </source>
</evidence>
<dbReference type="OrthoDB" id="5985073at2759"/>
<dbReference type="PANTHER" id="PTHR34154">
    <property type="entry name" value="ALKALI-SENSITIVE LINKAGE PROTEIN 1"/>
    <property type="match status" value="1"/>
</dbReference>
<keyword evidence="3" id="KW-1185">Reference proteome</keyword>
<evidence type="ECO:0000259" key="1">
    <source>
        <dbReference type="Pfam" id="PF11790"/>
    </source>
</evidence>
<proteinExistence type="predicted"/>
<protein>
    <recommendedName>
        <fullName evidence="1">Asl1-like glycosyl hydrolase catalytic domain-containing protein</fullName>
    </recommendedName>
</protein>
<dbReference type="InterPro" id="IPR024655">
    <property type="entry name" value="Asl1_glyco_hydro_catalytic"/>
</dbReference>
<dbReference type="KEGG" id="mbe:MBM_03834"/>
<dbReference type="InterPro" id="IPR017853">
    <property type="entry name" value="GH"/>
</dbReference>
<sequence>MADGNLRSNQNNPDTRDSPICHLFSLSRLQVAQCQELHIVHPREGLSVIPGTRDVESAIVVKATRRATNVIVFDGLDIMYVEGGAVHPHSVRAVKGGERFLDPVGIESSIFYMSLLLSRGRPACSIRVHLSSCCCCCALPGDLNLPNPSLQLYGFEELAGLEFNPVSIDNMTPLTHLLNVILTMAFLVSAHPVSHTALLARSLPAIRPSDPKRGLVFHDAALVQKWSGAGSQVSWAYNWDSSAPADLPPNLEFVPMLWGAAAEHTTRWAANANAAIARGASHLLSFNEPDYCTTTAVGACLSPKDAANAYRKHMNPFAGRAYLGAPAVTNGPSGMKWLKQFLALCTGCQIDFVPIHWYDSATNVAYFKNYLADAHALAGKNIWITEFNGSGSAAEKTAFLKTVIPWMDAQPYITRYAWFWCDAKASTPIVDGAGNPTALGKVYGYTAS</sequence>
<accession>K1WZI4</accession>
<reference evidence="2 3" key="1">
    <citation type="journal article" date="2012" name="BMC Genomics">
        <title>Sequencing the genome of Marssonina brunnea reveals fungus-poplar co-evolution.</title>
        <authorList>
            <person name="Zhu S."/>
            <person name="Cao Y.-Z."/>
            <person name="Jiang C."/>
            <person name="Tan B.-Y."/>
            <person name="Wang Z."/>
            <person name="Feng S."/>
            <person name="Zhang L."/>
            <person name="Su X.-H."/>
            <person name="Brejova B."/>
            <person name="Vinar T."/>
            <person name="Xu M."/>
            <person name="Wang M.-X."/>
            <person name="Zhang S.-G."/>
            <person name="Huang M.-R."/>
            <person name="Wu R."/>
            <person name="Zhou Y."/>
        </authorList>
    </citation>
    <scope>NUCLEOTIDE SEQUENCE [LARGE SCALE GENOMIC DNA]</scope>
    <source>
        <strain evidence="2 3">MB_m1</strain>
    </source>
</reference>
<dbReference type="InParanoid" id="K1WZI4"/>
<dbReference type="GO" id="GO:0009277">
    <property type="term" value="C:fungal-type cell wall"/>
    <property type="evidence" value="ECO:0007669"/>
    <property type="project" value="TreeGrafter"/>
</dbReference>
<dbReference type="AlphaFoldDB" id="K1WZI4"/>
<gene>
    <name evidence="2" type="ORF">MBM_03834</name>
</gene>
<dbReference type="Gene3D" id="3.20.20.80">
    <property type="entry name" value="Glycosidases"/>
    <property type="match status" value="1"/>
</dbReference>
<dbReference type="GO" id="GO:0071966">
    <property type="term" value="P:fungal-type cell wall polysaccharide metabolic process"/>
    <property type="evidence" value="ECO:0007669"/>
    <property type="project" value="TreeGrafter"/>
</dbReference>
<dbReference type="EMBL" id="JH921434">
    <property type="protein sequence ID" value="EKD18062.1"/>
    <property type="molecule type" value="Genomic_DNA"/>
</dbReference>
<evidence type="ECO:0000313" key="3">
    <source>
        <dbReference type="Proteomes" id="UP000006753"/>
    </source>
</evidence>
<dbReference type="PANTHER" id="PTHR34154:SF10">
    <property type="entry name" value="ASL1-LIKE GLYCOSYL HYDROLASE CATALYTIC DOMAIN-CONTAINING PROTEIN"/>
    <property type="match status" value="1"/>
</dbReference>
<name>K1WZI4_MARBU</name>
<dbReference type="GeneID" id="18759769"/>
<dbReference type="HOGENOM" id="CLU_611208_0_0_1"/>
<feature type="domain" description="Asl1-like glycosyl hydrolase catalytic" evidence="1">
    <location>
        <begin position="214"/>
        <end position="443"/>
    </location>
</feature>
<dbReference type="eggNOG" id="ENOG502S2W1">
    <property type="taxonomic scope" value="Eukaryota"/>
</dbReference>
<dbReference type="Proteomes" id="UP000006753">
    <property type="component" value="Unassembled WGS sequence"/>
</dbReference>
<dbReference type="SUPFAM" id="SSF51445">
    <property type="entry name" value="(Trans)glycosidases"/>
    <property type="match status" value="1"/>
</dbReference>
<dbReference type="InterPro" id="IPR053183">
    <property type="entry name" value="ASL1"/>
</dbReference>
<organism evidence="2 3">
    <name type="scientific">Marssonina brunnea f. sp. multigermtubi (strain MB_m1)</name>
    <name type="common">Marssonina leaf spot fungus</name>
    <dbReference type="NCBI Taxonomy" id="1072389"/>
    <lineage>
        <taxon>Eukaryota</taxon>
        <taxon>Fungi</taxon>
        <taxon>Dikarya</taxon>
        <taxon>Ascomycota</taxon>
        <taxon>Pezizomycotina</taxon>
        <taxon>Leotiomycetes</taxon>
        <taxon>Helotiales</taxon>
        <taxon>Drepanopezizaceae</taxon>
        <taxon>Drepanopeziza</taxon>
    </lineage>
</organism>
<dbReference type="Pfam" id="PF11790">
    <property type="entry name" value="Glyco_hydro_cc"/>
    <property type="match status" value="1"/>
</dbReference>